<evidence type="ECO:0000256" key="3">
    <source>
        <dbReference type="ARBA" id="ARBA00004947"/>
    </source>
</evidence>
<dbReference type="GO" id="GO:0004034">
    <property type="term" value="F:aldose 1-epimerase activity"/>
    <property type="evidence" value="ECO:0007669"/>
    <property type="project" value="UniProtKB-EC"/>
</dbReference>
<name>A0A9P0DHB8_PHACE</name>
<evidence type="ECO:0000313" key="9">
    <source>
        <dbReference type="Proteomes" id="UP001153737"/>
    </source>
</evidence>
<dbReference type="SUPFAM" id="SSF74650">
    <property type="entry name" value="Galactose mutarotase-like"/>
    <property type="match status" value="1"/>
</dbReference>
<reference evidence="8" key="1">
    <citation type="submission" date="2022-01" db="EMBL/GenBank/DDBJ databases">
        <authorList>
            <person name="King R."/>
        </authorList>
    </citation>
    <scope>NUCLEOTIDE SEQUENCE</scope>
</reference>
<dbReference type="PANTHER" id="PTHR11122:SF13">
    <property type="entry name" value="GLUCOSE-6-PHOSPHATE 1-EPIMERASE"/>
    <property type="match status" value="1"/>
</dbReference>
<keyword evidence="5 7" id="KW-0413">Isomerase</keyword>
<evidence type="ECO:0000256" key="2">
    <source>
        <dbReference type="ARBA" id="ARBA00001712"/>
    </source>
</evidence>
<dbReference type="OrthoDB" id="1659429at2759"/>
<dbReference type="Pfam" id="PF01263">
    <property type="entry name" value="Aldose_epim"/>
    <property type="match status" value="1"/>
</dbReference>
<dbReference type="InterPro" id="IPR025532">
    <property type="entry name" value="G6P_1-epimerase"/>
</dbReference>
<dbReference type="Proteomes" id="UP001153737">
    <property type="component" value="Chromosome 17"/>
</dbReference>
<sequence length="316" mass="36851">MFEYHNSTSSSIMSIRQMYQNEVIILDRGAYTTCAVNLYGALITSWRIQNKEHIFLSRQSKLYYMSRARGGIGVAFPKYGKWEFGKMHGFARDLKWSVEMPPKRMENGDICAVFSLQNDEYTKSLWAYKFKLLYKITLKEMELVTHFTVINTCQHFTMEFEIVQHCLFKVSDVAKCKVVGLKDCSLVDRVEACQKAYPKEDREEVDVLTKTDRLYKDTPDVIYITNGEGEEVIKITKSNLPDFNLWNPWIEQAKELRDLGDDEYQYFLSTDCGVIAKQISLGPNCSWSSMITYEIIEPQEEEAIVGHFYDYFDSYC</sequence>
<comment type="similarity">
    <text evidence="4 7">Belongs to the glucose-6-phosphate 1-epimerase family.</text>
</comment>
<dbReference type="InterPro" id="IPR008183">
    <property type="entry name" value="Aldose_1/G6P_1-epimerase"/>
</dbReference>
<proteinExistence type="inferred from homology"/>
<comment type="pathway">
    <text evidence="3">Carbohydrate metabolism; galactose metabolism.</text>
</comment>
<dbReference type="EMBL" id="OU896723">
    <property type="protein sequence ID" value="CAH1155227.1"/>
    <property type="molecule type" value="Genomic_DNA"/>
</dbReference>
<keyword evidence="9" id="KW-1185">Reference proteome</keyword>
<dbReference type="EC" id="5.1.3.15" evidence="7"/>
<gene>
    <name evidence="8" type="ORF">PHAECO_LOCUS5596</name>
</gene>
<dbReference type="GO" id="GO:0047938">
    <property type="term" value="F:glucose-6-phosphate 1-epimerase activity"/>
    <property type="evidence" value="ECO:0007669"/>
    <property type="project" value="UniProtKB-UniRule"/>
</dbReference>
<dbReference type="PIRSF" id="PIRSF016020">
    <property type="entry name" value="PHexose_mutarotase"/>
    <property type="match status" value="1"/>
</dbReference>
<dbReference type="PANTHER" id="PTHR11122">
    <property type="entry name" value="APOSPORY-ASSOCIATED PROTEIN C-RELATED"/>
    <property type="match status" value="1"/>
</dbReference>
<evidence type="ECO:0000256" key="1">
    <source>
        <dbReference type="ARBA" id="ARBA00001096"/>
    </source>
</evidence>
<accession>A0A9P0DHB8</accession>
<dbReference type="InterPro" id="IPR014718">
    <property type="entry name" value="GH-type_carb-bd"/>
</dbReference>
<organism evidence="8 9">
    <name type="scientific">Phaedon cochleariae</name>
    <name type="common">Mustard beetle</name>
    <dbReference type="NCBI Taxonomy" id="80249"/>
    <lineage>
        <taxon>Eukaryota</taxon>
        <taxon>Metazoa</taxon>
        <taxon>Ecdysozoa</taxon>
        <taxon>Arthropoda</taxon>
        <taxon>Hexapoda</taxon>
        <taxon>Insecta</taxon>
        <taxon>Pterygota</taxon>
        <taxon>Neoptera</taxon>
        <taxon>Endopterygota</taxon>
        <taxon>Coleoptera</taxon>
        <taxon>Polyphaga</taxon>
        <taxon>Cucujiformia</taxon>
        <taxon>Chrysomeloidea</taxon>
        <taxon>Chrysomelidae</taxon>
        <taxon>Chrysomelinae</taxon>
        <taxon>Chrysomelini</taxon>
        <taxon>Phaedon</taxon>
    </lineage>
</organism>
<comment type="catalytic activity">
    <reaction evidence="2">
        <text>alpha-D-galactose = beta-D-galactose</text>
        <dbReference type="Rhea" id="RHEA:28675"/>
        <dbReference type="ChEBI" id="CHEBI:27667"/>
        <dbReference type="ChEBI" id="CHEBI:28061"/>
        <dbReference type="EC" id="5.1.3.3"/>
    </reaction>
    <physiologicalReaction direction="right-to-left" evidence="2">
        <dbReference type="Rhea" id="RHEA:28677"/>
    </physiologicalReaction>
</comment>
<reference evidence="8" key="2">
    <citation type="submission" date="2022-10" db="EMBL/GenBank/DDBJ databases">
        <authorList>
            <consortium name="ENA_rothamsted_submissions"/>
            <consortium name="culmorum"/>
            <person name="King R."/>
        </authorList>
    </citation>
    <scope>NUCLEOTIDE SEQUENCE</scope>
</reference>
<dbReference type="GO" id="GO:0030246">
    <property type="term" value="F:carbohydrate binding"/>
    <property type="evidence" value="ECO:0007669"/>
    <property type="project" value="UniProtKB-UniRule"/>
</dbReference>
<evidence type="ECO:0000256" key="5">
    <source>
        <dbReference type="ARBA" id="ARBA00023235"/>
    </source>
</evidence>
<dbReference type="AlphaFoldDB" id="A0A9P0DHB8"/>
<dbReference type="GO" id="GO:0005975">
    <property type="term" value="P:carbohydrate metabolic process"/>
    <property type="evidence" value="ECO:0007669"/>
    <property type="project" value="InterPro"/>
</dbReference>
<evidence type="ECO:0000313" key="8">
    <source>
        <dbReference type="EMBL" id="CAH1155227.1"/>
    </source>
</evidence>
<evidence type="ECO:0000256" key="7">
    <source>
        <dbReference type="PIRNR" id="PIRNR016020"/>
    </source>
</evidence>
<comment type="function">
    <text evidence="6">Mutarotase that catalyzes the interconversion of beta-D-galactose and alpha-D-galactose during galactose metabolism. Beta-D-galactose is metabolized in the liver into glucose 1-phosphate, the primary metabolic fuel, by the action of four enzymes that constitute the Leloir pathway: GALM, GALK1 (galactokinase), GALT (galactose-1-phosphate uridylyltransferase) and GALE (UDP-galactose-4'-epimerase). Involved in the maintenance of the equilibrium between the beta- and alpha-anomers of galactose, therefore ensuring a sufficient supply of the alpha-anomer for GALK1. Also active on D-glucose although shows a preference for galactose over glucose.</text>
</comment>
<comment type="catalytic activity">
    <reaction evidence="1">
        <text>alpha-D-glucose 6-phosphate = beta-D-glucose 6-phosphate</text>
        <dbReference type="Rhea" id="RHEA:16249"/>
        <dbReference type="ChEBI" id="CHEBI:58225"/>
        <dbReference type="ChEBI" id="CHEBI:58247"/>
        <dbReference type="EC" id="5.1.3.15"/>
    </reaction>
</comment>
<dbReference type="InterPro" id="IPR011013">
    <property type="entry name" value="Gal_mutarotase_sf_dom"/>
</dbReference>
<dbReference type="GO" id="GO:0005737">
    <property type="term" value="C:cytoplasm"/>
    <property type="evidence" value="ECO:0007669"/>
    <property type="project" value="TreeGrafter"/>
</dbReference>
<evidence type="ECO:0000256" key="6">
    <source>
        <dbReference type="ARBA" id="ARBA00045743"/>
    </source>
</evidence>
<evidence type="ECO:0000256" key="4">
    <source>
        <dbReference type="ARBA" id="ARBA00005866"/>
    </source>
</evidence>
<protein>
    <recommendedName>
        <fullName evidence="7">glucose-6-phosphate 1-epimerase</fullName>
        <ecNumber evidence="7">5.1.3.15</ecNumber>
    </recommendedName>
</protein>
<dbReference type="Gene3D" id="2.70.98.10">
    <property type="match status" value="1"/>
</dbReference>